<accession>A0A9E3H9N4</accession>
<dbReference type="EMBL" id="JAHHHW010000107">
    <property type="protein sequence ID" value="MBW4433579.1"/>
    <property type="molecule type" value="Genomic_DNA"/>
</dbReference>
<dbReference type="AlphaFoldDB" id="A0A9E3H9N4"/>
<organism evidence="1 2">
    <name type="scientific">Pelatocladus maniniholoensis HA4357-MV3</name>
    <dbReference type="NCBI Taxonomy" id="1117104"/>
    <lineage>
        <taxon>Bacteria</taxon>
        <taxon>Bacillati</taxon>
        <taxon>Cyanobacteriota</taxon>
        <taxon>Cyanophyceae</taxon>
        <taxon>Nostocales</taxon>
        <taxon>Nostocaceae</taxon>
        <taxon>Pelatocladus</taxon>
    </lineage>
</organism>
<protein>
    <submittedName>
        <fullName evidence="1">Uncharacterized protein</fullName>
    </submittedName>
</protein>
<dbReference type="Proteomes" id="UP000813215">
    <property type="component" value="Unassembled WGS sequence"/>
</dbReference>
<proteinExistence type="predicted"/>
<gene>
    <name evidence="1" type="ORF">KME28_18130</name>
</gene>
<evidence type="ECO:0000313" key="2">
    <source>
        <dbReference type="Proteomes" id="UP000813215"/>
    </source>
</evidence>
<reference evidence="1" key="1">
    <citation type="submission" date="2021-05" db="EMBL/GenBank/DDBJ databases">
        <authorList>
            <person name="Pietrasiak N."/>
            <person name="Ward R."/>
            <person name="Stajich J.E."/>
            <person name="Kurbessoian T."/>
        </authorList>
    </citation>
    <scope>NUCLEOTIDE SEQUENCE</scope>
    <source>
        <strain evidence="1">HA4357-MV3</strain>
    </source>
</reference>
<sequence>MNHIEIKLLFSLPKDVAKIIYRIADEVVQPQCCFGNAMLLSQHFPDVDYVEGYYRLCIHHAWNCYKGIHFDITSERFGGGKPPYRAVIQGCLRNLEEKYPIPADYPVYDGIVIPFLDRWKEKRSH</sequence>
<evidence type="ECO:0000313" key="1">
    <source>
        <dbReference type="EMBL" id="MBW4433579.1"/>
    </source>
</evidence>
<reference evidence="1" key="2">
    <citation type="journal article" date="2022" name="Microbiol. Resour. Announc.">
        <title>Metagenome Sequencing to Explore Phylogenomics of Terrestrial Cyanobacteria.</title>
        <authorList>
            <person name="Ward R.D."/>
            <person name="Stajich J.E."/>
            <person name="Johansen J.R."/>
            <person name="Huntemann M."/>
            <person name="Clum A."/>
            <person name="Foster B."/>
            <person name="Foster B."/>
            <person name="Roux S."/>
            <person name="Palaniappan K."/>
            <person name="Varghese N."/>
            <person name="Mukherjee S."/>
            <person name="Reddy T.B.K."/>
            <person name="Daum C."/>
            <person name="Copeland A."/>
            <person name="Chen I.A."/>
            <person name="Ivanova N.N."/>
            <person name="Kyrpides N.C."/>
            <person name="Shapiro N."/>
            <person name="Eloe-Fadrosh E.A."/>
            <person name="Pietrasiak N."/>
        </authorList>
    </citation>
    <scope>NUCLEOTIDE SEQUENCE</scope>
    <source>
        <strain evidence="1">HA4357-MV3</strain>
    </source>
</reference>
<comment type="caution">
    <text evidence="1">The sequence shown here is derived from an EMBL/GenBank/DDBJ whole genome shotgun (WGS) entry which is preliminary data.</text>
</comment>
<name>A0A9E3H9N4_9NOST</name>